<dbReference type="Proteomes" id="UP000031982">
    <property type="component" value="Unassembled WGS sequence"/>
</dbReference>
<dbReference type="Gene3D" id="3.30.310.250">
    <property type="entry name" value="Sporulation inhibitor of replication protein SirA"/>
    <property type="match status" value="1"/>
</dbReference>
<reference evidence="1 2" key="1">
    <citation type="submission" date="2015-01" db="EMBL/GenBank/DDBJ databases">
        <title>Genome Assembly of Bacillus badius MTCC 1458.</title>
        <authorList>
            <person name="Verma A."/>
            <person name="Khatri I."/>
            <person name="Mual P."/>
            <person name="Subramanian S."/>
            <person name="Krishnamurthi S."/>
        </authorList>
    </citation>
    <scope>NUCLEOTIDE SEQUENCE [LARGE SCALE GENOMIC DNA]</scope>
    <source>
        <strain evidence="1 2">MTCC 1458</strain>
    </source>
</reference>
<proteinExistence type="predicted"/>
<dbReference type="RefSeq" id="WP_041100880.1">
    <property type="nucleotide sequence ID" value="NZ_JARTHD010000006.1"/>
</dbReference>
<sequence length="148" mass="17393">MRSYQIYWIGEEFAHYFYGREQNFFQLFFESSTSQKSEKNVVEKQIQYITKEFSLRSLASILKEALMDKESFAVDKNNCFTIELPEKKGKAVLSAEEKCLHLRAKGSYEAETVFFSSLKKLNACLFAVDFESKNYGWLEPIKKENLFK</sequence>
<protein>
    <submittedName>
        <fullName evidence="1">YoxF protein</fullName>
    </submittedName>
</protein>
<accession>A0ABR5B193</accession>
<dbReference type="InterPro" id="IPR019683">
    <property type="entry name" value="SirA"/>
</dbReference>
<evidence type="ECO:0000313" key="2">
    <source>
        <dbReference type="Proteomes" id="UP000031982"/>
    </source>
</evidence>
<organism evidence="1 2">
    <name type="scientific">Bacillus badius</name>
    <dbReference type="NCBI Taxonomy" id="1455"/>
    <lineage>
        <taxon>Bacteria</taxon>
        <taxon>Bacillati</taxon>
        <taxon>Bacillota</taxon>
        <taxon>Bacilli</taxon>
        <taxon>Bacillales</taxon>
        <taxon>Bacillaceae</taxon>
        <taxon>Pseudobacillus</taxon>
    </lineage>
</organism>
<dbReference type="InterPro" id="IPR038449">
    <property type="entry name" value="SirA_sf"/>
</dbReference>
<keyword evidence="2" id="KW-1185">Reference proteome</keyword>
<comment type="caution">
    <text evidence="1">The sequence shown here is derived from an EMBL/GenBank/DDBJ whole genome shotgun (WGS) entry which is preliminary data.</text>
</comment>
<dbReference type="Pfam" id="PF10747">
    <property type="entry name" value="SirA"/>
    <property type="match status" value="1"/>
</dbReference>
<name>A0ABR5B193_BACBA</name>
<gene>
    <name evidence="1" type="ORF">SD77_0618</name>
</gene>
<dbReference type="EMBL" id="JXLP01000001">
    <property type="protein sequence ID" value="KIL80770.1"/>
    <property type="molecule type" value="Genomic_DNA"/>
</dbReference>
<evidence type="ECO:0000313" key="1">
    <source>
        <dbReference type="EMBL" id="KIL80770.1"/>
    </source>
</evidence>